<proteinExistence type="inferred from homology"/>
<gene>
    <name evidence="7" type="ORF">SCLAV_p0863</name>
</gene>
<protein>
    <submittedName>
        <fullName evidence="7">TAP domain protein</fullName>
    </submittedName>
</protein>
<dbReference type="InterPro" id="IPR051601">
    <property type="entry name" value="Serine_prot/Carboxylest_S33"/>
</dbReference>
<evidence type="ECO:0000256" key="3">
    <source>
        <dbReference type="ARBA" id="ARBA00022801"/>
    </source>
</evidence>
<geneLocation type="plasmid" evidence="7 8">
    <name>pSCL4</name>
</geneLocation>
<dbReference type="EMBL" id="CM000914">
    <property type="protein sequence ID" value="EFG04349.2"/>
    <property type="molecule type" value="Genomic_DNA"/>
</dbReference>
<evidence type="ECO:0000313" key="8">
    <source>
        <dbReference type="Proteomes" id="UP000002357"/>
    </source>
</evidence>
<dbReference type="InterPro" id="IPR029058">
    <property type="entry name" value="AB_hydrolase_fold"/>
</dbReference>
<dbReference type="InterPro" id="IPR013595">
    <property type="entry name" value="Pept_S33_TAP-like_C"/>
</dbReference>
<dbReference type="PANTHER" id="PTHR43248:SF29">
    <property type="entry name" value="TRIPEPTIDYL AMINOPEPTIDASE"/>
    <property type="match status" value="1"/>
</dbReference>
<evidence type="ECO:0000313" key="7">
    <source>
        <dbReference type="EMBL" id="EFG04349.2"/>
    </source>
</evidence>
<keyword evidence="2 4" id="KW-0732">Signal</keyword>
<organism evidence="7 8">
    <name type="scientific">Streptomyces clavuligerus</name>
    <dbReference type="NCBI Taxonomy" id="1901"/>
    <lineage>
        <taxon>Bacteria</taxon>
        <taxon>Bacillati</taxon>
        <taxon>Actinomycetota</taxon>
        <taxon>Actinomycetes</taxon>
        <taxon>Kitasatosporales</taxon>
        <taxon>Streptomycetaceae</taxon>
        <taxon>Streptomyces</taxon>
    </lineage>
</organism>
<dbReference type="GO" id="GO:0016787">
    <property type="term" value="F:hydrolase activity"/>
    <property type="evidence" value="ECO:0007669"/>
    <property type="project" value="UniProtKB-KW"/>
</dbReference>
<dbReference type="Gene3D" id="3.40.50.1820">
    <property type="entry name" value="alpha/beta hydrolase"/>
    <property type="match status" value="1"/>
</dbReference>
<dbReference type="AlphaFoldDB" id="D5SKA6"/>
<sequence>MCAMKRITVLAAAALSLTSVTALTGFAPGAATTKTSPFPFAEKTDRLDRFRQQRVAWAECKDKQLTERGVECAKVTVPLDYREPGGRTLDIAISRIRATDPAKRRGILQTNPGGPGGRGLGTPADLRAFMSAEAAARYDIIGMDTRGLGESGALDCGLTRMSWMRAAGPGPAAFDEAWRLAKQDADACWKKYPDTLPHFSTRNIARDVDLVRSALGERKTSWYGTSYGTVLGATYAQMFPERVDRLVLDSAPDPAEYGIRMFQAMGPANERALDDFAAWAAPRHAAYGLGTTPAAVRATFEELIRRADENPIPIGGVRLDGRMVPFLPYVYGLDEENNAEFAGSLRQILDAADGKPVEANEILRWLLNMMYRPQGSGAEVDLSATLAILCADVSMPRSADWYRDAIERARPAQPVFGPVLNAPVPCAFWEKKPLEKLTRIDNSVPALQIQATGDTRTTYAGGLGMHRAMKGSRLVTVPVRTHGVYLSPHSPCAHRITDDYLVNGTLPARDSTVPADGPCPVR</sequence>
<keyword evidence="8" id="KW-1185">Reference proteome</keyword>
<dbReference type="Pfam" id="PF00561">
    <property type="entry name" value="Abhydrolase_1"/>
    <property type="match status" value="1"/>
</dbReference>
<name>D5SKA6_STRCL</name>
<keyword evidence="3" id="KW-0378">Hydrolase</keyword>
<evidence type="ECO:0000259" key="5">
    <source>
        <dbReference type="Pfam" id="PF00561"/>
    </source>
</evidence>
<evidence type="ECO:0000256" key="1">
    <source>
        <dbReference type="ARBA" id="ARBA00010088"/>
    </source>
</evidence>
<reference evidence="7 8" key="1">
    <citation type="journal article" date="2010" name="Genome Biol. Evol.">
        <title>The sequence of a 1.8-mb bacterial linear plasmid reveals a rich evolutionary reservoir of secondary metabolic pathways.</title>
        <authorList>
            <person name="Medema M.H."/>
            <person name="Trefzer A."/>
            <person name="Kovalchuk A."/>
            <person name="van den Berg M."/>
            <person name="Mueller U."/>
            <person name="Heijne W."/>
            <person name="Wu L."/>
            <person name="Alam M.T."/>
            <person name="Ronning C.M."/>
            <person name="Nierman W.C."/>
            <person name="Bovenberg R.A.L."/>
            <person name="Breitling R."/>
            <person name="Takano E."/>
        </authorList>
    </citation>
    <scope>NUCLEOTIDE SEQUENCE [LARGE SCALE GENOMIC DNA]</scope>
    <source>
        <strain evidence="8">ATCC 27064 / DSM 738 / JCM 4710 / NBRC 13307 / NCIMB 12785 / NRRL 3585 / VKM Ac-602</strain>
        <plasmid evidence="7">pSCL4</plasmid>
    </source>
</reference>
<accession>D5SKA6</accession>
<evidence type="ECO:0000259" key="6">
    <source>
        <dbReference type="Pfam" id="PF08386"/>
    </source>
</evidence>
<evidence type="ECO:0000256" key="2">
    <source>
        <dbReference type="ARBA" id="ARBA00022729"/>
    </source>
</evidence>
<dbReference type="PANTHER" id="PTHR43248">
    <property type="entry name" value="2-SUCCINYL-6-HYDROXY-2,4-CYCLOHEXADIENE-1-CARBOXYLATE SYNTHASE"/>
    <property type="match status" value="1"/>
</dbReference>
<feature type="chain" id="PRO_5039710953" evidence="4">
    <location>
        <begin position="23"/>
        <end position="522"/>
    </location>
</feature>
<feature type="domain" description="Peptidase S33 tripeptidyl aminopeptidase-like C-terminal" evidence="6">
    <location>
        <begin position="415"/>
        <end position="512"/>
    </location>
</feature>
<evidence type="ECO:0000256" key="4">
    <source>
        <dbReference type="SAM" id="SignalP"/>
    </source>
</evidence>
<comment type="similarity">
    <text evidence="1">Belongs to the peptidase S33 family.</text>
</comment>
<keyword evidence="7" id="KW-0614">Plasmid</keyword>
<dbReference type="SUPFAM" id="SSF53474">
    <property type="entry name" value="alpha/beta-Hydrolases"/>
    <property type="match status" value="1"/>
</dbReference>
<dbReference type="Proteomes" id="UP000002357">
    <property type="component" value="Plasmid pSCL4"/>
</dbReference>
<dbReference type="InterPro" id="IPR000073">
    <property type="entry name" value="AB_hydrolase_1"/>
</dbReference>
<dbReference type="Pfam" id="PF08386">
    <property type="entry name" value="Abhydrolase_4"/>
    <property type="match status" value="1"/>
</dbReference>
<feature type="signal peptide" evidence="4">
    <location>
        <begin position="1"/>
        <end position="22"/>
    </location>
</feature>
<dbReference type="eggNOG" id="COG0596">
    <property type="taxonomic scope" value="Bacteria"/>
</dbReference>
<feature type="domain" description="AB hydrolase-1" evidence="5">
    <location>
        <begin position="129"/>
        <end position="294"/>
    </location>
</feature>